<dbReference type="SUPFAM" id="SSF53756">
    <property type="entry name" value="UDP-Glycosyltransferase/glycogen phosphorylase"/>
    <property type="match status" value="1"/>
</dbReference>
<sequence>MRVMAVADSDSYLKWSAALLGALPGEGWDTDLAVVRSPVAPSADQVRAAVAGTPMEGREVPVRGALELRNRLLRERPDVLMLNCTGPVVDALAHALVGEWRPVLVSGLPGISVPATERAWLYRSTVDLFVLHSHREVAEFTELGARLGATGGIGLATLPFLPEPRPRAGGGRPRVVFASQAKVPAEQGQREQVLLGLAALAEARPDLEVVVKLRAREDEAQTHKERYHYEALWRYMAARGEVRPDAVAFRTGPMVEYLEDAAGFVTVSSTAALEAFALDVPTLVLTDFGLNAEQINLVFEGSGVLGTLDDVRAARFRRVDRGWLRANYFHPVHENDWVRRLTALVAAARRGELPRRGSLLTGPEQQRRRTRSLMRLSLPPTAVRQLGRARRRLRALRANLRGTLASRG</sequence>
<dbReference type="Pfam" id="PF20471">
    <property type="entry name" value="DUF6716"/>
    <property type="match status" value="1"/>
</dbReference>
<organism evidence="1 2">
    <name type="scientific">Nocardiopsis changdeensis</name>
    <dbReference type="NCBI Taxonomy" id="2831969"/>
    <lineage>
        <taxon>Bacteria</taxon>
        <taxon>Bacillati</taxon>
        <taxon>Actinomycetota</taxon>
        <taxon>Actinomycetes</taxon>
        <taxon>Streptosporangiales</taxon>
        <taxon>Nocardiopsidaceae</taxon>
        <taxon>Nocardiopsis</taxon>
    </lineage>
</organism>
<accession>A0ABX8BW80</accession>
<name>A0ABX8BW80_9ACTN</name>
<evidence type="ECO:0000313" key="2">
    <source>
        <dbReference type="Proteomes" id="UP000676079"/>
    </source>
</evidence>
<keyword evidence="2" id="KW-1185">Reference proteome</keyword>
<evidence type="ECO:0000313" key="1">
    <source>
        <dbReference type="EMBL" id="QUX26247.1"/>
    </source>
</evidence>
<gene>
    <name evidence="1" type="ORF">KGD84_27965</name>
</gene>
<proteinExistence type="predicted"/>
<protein>
    <submittedName>
        <fullName evidence="1">Uncharacterized protein</fullName>
    </submittedName>
</protein>
<dbReference type="EMBL" id="CP074133">
    <property type="protein sequence ID" value="QUX26247.1"/>
    <property type="molecule type" value="Genomic_DNA"/>
</dbReference>
<reference evidence="1 2" key="1">
    <citation type="submission" date="2021-05" db="EMBL/GenBank/DDBJ databases">
        <title>Direct Submission.</title>
        <authorList>
            <person name="Li K."/>
            <person name="Gao J."/>
        </authorList>
    </citation>
    <scope>NUCLEOTIDE SEQUENCE [LARGE SCALE GENOMIC DNA]</scope>
    <source>
        <strain evidence="1 2">Mg02</strain>
    </source>
</reference>
<dbReference type="InterPro" id="IPR046561">
    <property type="entry name" value="DUF6716"/>
</dbReference>
<dbReference type="Proteomes" id="UP000676079">
    <property type="component" value="Chromosome"/>
</dbReference>